<sequence length="124" mass="14330">KLVNKYTPRNIWDFPDAVDVSDIASTSTEVPILQEANSLSFQLWVELLEIENIRFHQEDVEPDEVDNIDYLICQTRIVTPNDFLVNDDEFENDTLEEYNDEEVELDDDSNTSSEEENGISNIVT</sequence>
<feature type="non-terminal residue" evidence="2">
    <location>
        <position position="1"/>
    </location>
</feature>
<name>A0A2P5AFR8_PARAD</name>
<dbReference type="Proteomes" id="UP000237105">
    <property type="component" value="Unassembled WGS sequence"/>
</dbReference>
<feature type="region of interest" description="Disordered" evidence="1">
    <location>
        <begin position="95"/>
        <end position="124"/>
    </location>
</feature>
<keyword evidence="3" id="KW-1185">Reference proteome</keyword>
<gene>
    <name evidence="2" type="ORF">PanWU01x14_337060</name>
</gene>
<feature type="compositionally biased region" description="Acidic residues" evidence="1">
    <location>
        <begin position="95"/>
        <end position="117"/>
    </location>
</feature>
<evidence type="ECO:0000313" key="2">
    <source>
        <dbReference type="EMBL" id="PON35373.1"/>
    </source>
</evidence>
<dbReference type="OrthoDB" id="1785808at2759"/>
<reference evidence="3" key="1">
    <citation type="submission" date="2016-06" db="EMBL/GenBank/DDBJ databases">
        <title>Parallel loss of symbiosis genes in relatives of nitrogen-fixing non-legume Parasponia.</title>
        <authorList>
            <person name="Van Velzen R."/>
            <person name="Holmer R."/>
            <person name="Bu F."/>
            <person name="Rutten L."/>
            <person name="Van Zeijl A."/>
            <person name="Liu W."/>
            <person name="Santuari L."/>
            <person name="Cao Q."/>
            <person name="Sharma T."/>
            <person name="Shen D."/>
            <person name="Roswanjaya Y."/>
            <person name="Wardhani T."/>
            <person name="Kalhor M.S."/>
            <person name="Jansen J."/>
            <person name="Van den Hoogen J."/>
            <person name="Gungor B."/>
            <person name="Hartog M."/>
            <person name="Hontelez J."/>
            <person name="Verver J."/>
            <person name="Yang W.-C."/>
            <person name="Schijlen E."/>
            <person name="Repin R."/>
            <person name="Schilthuizen M."/>
            <person name="Schranz E."/>
            <person name="Heidstra R."/>
            <person name="Miyata K."/>
            <person name="Fedorova E."/>
            <person name="Kohlen W."/>
            <person name="Bisseling T."/>
            <person name="Smit S."/>
            <person name="Geurts R."/>
        </authorList>
    </citation>
    <scope>NUCLEOTIDE SEQUENCE [LARGE SCALE GENOMIC DNA]</scope>
    <source>
        <strain evidence="3">cv. WU1-14</strain>
    </source>
</reference>
<dbReference type="EMBL" id="JXTB01000615">
    <property type="protein sequence ID" value="PON35373.1"/>
    <property type="molecule type" value="Genomic_DNA"/>
</dbReference>
<accession>A0A2P5AFR8</accession>
<protein>
    <submittedName>
        <fullName evidence="2">Uncharacterized protein</fullName>
    </submittedName>
</protein>
<dbReference type="AlphaFoldDB" id="A0A2P5AFR8"/>
<evidence type="ECO:0000313" key="3">
    <source>
        <dbReference type="Proteomes" id="UP000237105"/>
    </source>
</evidence>
<organism evidence="2 3">
    <name type="scientific">Parasponia andersonii</name>
    <name type="common">Sponia andersonii</name>
    <dbReference type="NCBI Taxonomy" id="3476"/>
    <lineage>
        <taxon>Eukaryota</taxon>
        <taxon>Viridiplantae</taxon>
        <taxon>Streptophyta</taxon>
        <taxon>Embryophyta</taxon>
        <taxon>Tracheophyta</taxon>
        <taxon>Spermatophyta</taxon>
        <taxon>Magnoliopsida</taxon>
        <taxon>eudicotyledons</taxon>
        <taxon>Gunneridae</taxon>
        <taxon>Pentapetalae</taxon>
        <taxon>rosids</taxon>
        <taxon>fabids</taxon>
        <taxon>Rosales</taxon>
        <taxon>Cannabaceae</taxon>
        <taxon>Parasponia</taxon>
    </lineage>
</organism>
<evidence type="ECO:0000256" key="1">
    <source>
        <dbReference type="SAM" id="MobiDB-lite"/>
    </source>
</evidence>
<comment type="caution">
    <text evidence="2">The sequence shown here is derived from an EMBL/GenBank/DDBJ whole genome shotgun (WGS) entry which is preliminary data.</text>
</comment>
<proteinExistence type="predicted"/>